<dbReference type="EMBL" id="CADEHS020000563">
    <property type="protein sequence ID" value="CAG9954033.1"/>
    <property type="molecule type" value="Genomic_DNA"/>
</dbReference>
<name>A0ACA9UMN7_BIOOC</name>
<feature type="non-terminal residue" evidence="1">
    <location>
        <position position="182"/>
    </location>
</feature>
<comment type="caution">
    <text evidence="1">The sequence shown here is derived from an EMBL/GenBank/DDBJ whole genome shotgun (WGS) entry which is preliminary data.</text>
</comment>
<accession>A0ACA9UMN7</accession>
<evidence type="ECO:0000313" key="2">
    <source>
        <dbReference type="Proteomes" id="UP000836387"/>
    </source>
</evidence>
<sequence length="182" mass="20149">MAANESHSQAGTLGNLRDFDDTVKALEGLVHADCPRGPEWISSAAALVDLYHTKFELTEELRYLSSAISLGEECAMTMTSHQAGLSSGKLDGRQILPRKQFLRSQDAFHCIQKAFQDITRDHPFWNPCLITNSRSQGVYDHTMDVADLEEAIKTSRKLVDSIELGDTNRLAALTNLASLLQD</sequence>
<organism evidence="1 2">
    <name type="scientific">Clonostachys rosea f. rosea IK726</name>
    <dbReference type="NCBI Taxonomy" id="1349383"/>
    <lineage>
        <taxon>Eukaryota</taxon>
        <taxon>Fungi</taxon>
        <taxon>Dikarya</taxon>
        <taxon>Ascomycota</taxon>
        <taxon>Pezizomycotina</taxon>
        <taxon>Sordariomycetes</taxon>
        <taxon>Hypocreomycetidae</taxon>
        <taxon>Hypocreales</taxon>
        <taxon>Bionectriaceae</taxon>
        <taxon>Clonostachys</taxon>
    </lineage>
</organism>
<gene>
    <name evidence="1" type="ORF">CRV2_00020373</name>
</gene>
<reference evidence="1" key="1">
    <citation type="submission" date="2020-04" db="EMBL/GenBank/DDBJ databases">
        <authorList>
            <person name="Broberg M."/>
        </authorList>
    </citation>
    <scope>NUCLEOTIDE SEQUENCE</scope>
</reference>
<proteinExistence type="predicted"/>
<keyword evidence="2" id="KW-1185">Reference proteome</keyword>
<protein>
    <submittedName>
        <fullName evidence="1">Uncharacterized protein</fullName>
    </submittedName>
</protein>
<evidence type="ECO:0000313" key="1">
    <source>
        <dbReference type="EMBL" id="CAG9954033.1"/>
    </source>
</evidence>
<reference evidence="1" key="2">
    <citation type="submission" date="2021-10" db="EMBL/GenBank/DDBJ databases">
        <authorList>
            <person name="Piombo E."/>
        </authorList>
    </citation>
    <scope>NUCLEOTIDE SEQUENCE</scope>
</reference>
<dbReference type="Proteomes" id="UP000836387">
    <property type="component" value="Unassembled WGS sequence"/>
</dbReference>